<dbReference type="EMBL" id="JABANE010000085">
    <property type="protein sequence ID" value="NME71071.1"/>
    <property type="molecule type" value="Genomic_DNA"/>
</dbReference>
<keyword evidence="3" id="KW-0804">Transcription</keyword>
<dbReference type="SMART" id="SM00421">
    <property type="entry name" value="HTH_LUXR"/>
    <property type="match status" value="1"/>
</dbReference>
<dbReference type="Gene3D" id="1.10.10.10">
    <property type="entry name" value="Winged helix-like DNA-binding domain superfamily/Winged helix DNA-binding domain"/>
    <property type="match status" value="1"/>
</dbReference>
<sequence>MENRETIGFTISLLLLLISISVSPLFQEEETTTLSTLLCMILIACTTFLDTLSQQKHSIPVKFQKIHIGVSIVMAVMVIGAKLLDEMMLAQWAVIVFLIISIVTSMLITRSTKAIQQFQHLEKSNRIFALTFLVLTPIYLIFHYAFEQEYQHFQIGFLLYIAFTALAIRKIYDDMQRLSLIQKGSTPNEQQFKNYSLTKREQEIASLLHKGVTYQNIADQLFISLPTVKTHASNIYKKCGVKTRNELSNLLR</sequence>
<proteinExistence type="predicted"/>
<evidence type="ECO:0000256" key="3">
    <source>
        <dbReference type="ARBA" id="ARBA00023163"/>
    </source>
</evidence>
<dbReference type="PANTHER" id="PTHR44688:SF16">
    <property type="entry name" value="DNA-BINDING TRANSCRIPTIONAL ACTIVATOR DEVR_DOSR"/>
    <property type="match status" value="1"/>
</dbReference>
<organism evidence="6 7">
    <name type="scientific">Flammeovirga aprica JL-4</name>
    <dbReference type="NCBI Taxonomy" id="694437"/>
    <lineage>
        <taxon>Bacteria</taxon>
        <taxon>Pseudomonadati</taxon>
        <taxon>Bacteroidota</taxon>
        <taxon>Cytophagia</taxon>
        <taxon>Cytophagales</taxon>
        <taxon>Flammeovirgaceae</taxon>
        <taxon>Flammeovirga</taxon>
    </lineage>
</organism>
<accession>A0A7X9RYH6</accession>
<feature type="transmembrane region" description="Helical" evidence="4">
    <location>
        <begin position="152"/>
        <end position="172"/>
    </location>
</feature>
<keyword evidence="4" id="KW-1133">Transmembrane helix</keyword>
<dbReference type="InterPro" id="IPR016032">
    <property type="entry name" value="Sig_transdc_resp-reg_C-effctor"/>
</dbReference>
<evidence type="ECO:0000313" key="7">
    <source>
        <dbReference type="Proteomes" id="UP000576082"/>
    </source>
</evidence>
<reference evidence="6 7" key="1">
    <citation type="submission" date="2020-04" db="EMBL/GenBank/DDBJ databases">
        <title>Flammeovirga sp. SR4, a novel species isolated from seawater.</title>
        <authorList>
            <person name="Wang X."/>
        </authorList>
    </citation>
    <scope>NUCLEOTIDE SEQUENCE [LARGE SCALE GENOMIC DNA]</scope>
    <source>
        <strain evidence="6 7">ATCC 23126</strain>
    </source>
</reference>
<evidence type="ECO:0000256" key="2">
    <source>
        <dbReference type="ARBA" id="ARBA00023125"/>
    </source>
</evidence>
<comment type="caution">
    <text evidence="6">The sequence shown here is derived from an EMBL/GenBank/DDBJ whole genome shotgun (WGS) entry which is preliminary data.</text>
</comment>
<evidence type="ECO:0000259" key="5">
    <source>
        <dbReference type="PROSITE" id="PS50043"/>
    </source>
</evidence>
<keyword evidence="4" id="KW-0472">Membrane</keyword>
<evidence type="ECO:0000256" key="4">
    <source>
        <dbReference type="SAM" id="Phobius"/>
    </source>
</evidence>
<dbReference type="CDD" id="cd06170">
    <property type="entry name" value="LuxR_C_like"/>
    <property type="match status" value="1"/>
</dbReference>
<keyword evidence="4" id="KW-0812">Transmembrane</keyword>
<evidence type="ECO:0000256" key="1">
    <source>
        <dbReference type="ARBA" id="ARBA00023015"/>
    </source>
</evidence>
<dbReference type="InterPro" id="IPR000792">
    <property type="entry name" value="Tscrpt_reg_LuxR_C"/>
</dbReference>
<feature type="transmembrane region" description="Helical" evidence="4">
    <location>
        <begin position="32"/>
        <end position="53"/>
    </location>
</feature>
<feature type="transmembrane region" description="Helical" evidence="4">
    <location>
        <begin position="128"/>
        <end position="146"/>
    </location>
</feature>
<dbReference type="InterPro" id="IPR036388">
    <property type="entry name" value="WH-like_DNA-bd_sf"/>
</dbReference>
<feature type="domain" description="HTH luxR-type" evidence="5">
    <location>
        <begin position="190"/>
        <end position="252"/>
    </location>
</feature>
<dbReference type="GO" id="GO:0006355">
    <property type="term" value="P:regulation of DNA-templated transcription"/>
    <property type="evidence" value="ECO:0007669"/>
    <property type="project" value="InterPro"/>
</dbReference>
<dbReference type="RefSeq" id="WP_169659294.1">
    <property type="nucleotide sequence ID" value="NZ_JABANE010000085.1"/>
</dbReference>
<feature type="transmembrane region" description="Helical" evidence="4">
    <location>
        <begin position="89"/>
        <end position="108"/>
    </location>
</feature>
<dbReference type="PROSITE" id="PS00622">
    <property type="entry name" value="HTH_LUXR_1"/>
    <property type="match status" value="1"/>
</dbReference>
<dbReference type="SUPFAM" id="SSF46894">
    <property type="entry name" value="C-terminal effector domain of the bipartite response regulators"/>
    <property type="match status" value="1"/>
</dbReference>
<dbReference type="Pfam" id="PF00196">
    <property type="entry name" value="GerE"/>
    <property type="match status" value="1"/>
</dbReference>
<name>A0A7X9RYH6_9BACT</name>
<keyword evidence="2" id="KW-0238">DNA-binding</keyword>
<dbReference type="PROSITE" id="PS50043">
    <property type="entry name" value="HTH_LUXR_2"/>
    <property type="match status" value="1"/>
</dbReference>
<feature type="transmembrane region" description="Helical" evidence="4">
    <location>
        <begin position="7"/>
        <end position="26"/>
    </location>
</feature>
<dbReference type="PRINTS" id="PR00038">
    <property type="entry name" value="HTHLUXR"/>
</dbReference>
<protein>
    <submittedName>
        <fullName evidence="6">Helix-turn-helix transcriptional regulator</fullName>
    </submittedName>
</protein>
<dbReference type="PANTHER" id="PTHR44688">
    <property type="entry name" value="DNA-BINDING TRANSCRIPTIONAL ACTIVATOR DEVR_DOSR"/>
    <property type="match status" value="1"/>
</dbReference>
<keyword evidence="7" id="KW-1185">Reference proteome</keyword>
<feature type="transmembrane region" description="Helical" evidence="4">
    <location>
        <begin position="65"/>
        <end position="83"/>
    </location>
</feature>
<dbReference type="GO" id="GO:0003677">
    <property type="term" value="F:DNA binding"/>
    <property type="evidence" value="ECO:0007669"/>
    <property type="project" value="UniProtKB-KW"/>
</dbReference>
<keyword evidence="1" id="KW-0805">Transcription regulation</keyword>
<evidence type="ECO:0000313" key="6">
    <source>
        <dbReference type="EMBL" id="NME71071.1"/>
    </source>
</evidence>
<gene>
    <name evidence="6" type="ORF">HHU12_24090</name>
</gene>
<dbReference type="AlphaFoldDB" id="A0A7X9RYH6"/>
<dbReference type="Proteomes" id="UP000576082">
    <property type="component" value="Unassembled WGS sequence"/>
</dbReference>